<dbReference type="SUPFAM" id="SSF48452">
    <property type="entry name" value="TPR-like"/>
    <property type="match status" value="1"/>
</dbReference>
<dbReference type="EMBL" id="CP026520">
    <property type="protein sequence ID" value="QAV19282.1"/>
    <property type="molecule type" value="Genomic_DNA"/>
</dbReference>
<dbReference type="EMBL" id="JAMDMJ010000013">
    <property type="protein sequence ID" value="MCY9596249.1"/>
    <property type="molecule type" value="Genomic_DNA"/>
</dbReference>
<accession>A0A410WYJ5</accession>
<dbReference type="KEGG" id="pchi:PC41400_17020"/>
<dbReference type="OrthoDB" id="2612761at2"/>
<dbReference type="Gene3D" id="1.25.40.10">
    <property type="entry name" value="Tetratricopeptide repeat domain"/>
    <property type="match status" value="1"/>
</dbReference>
<protein>
    <submittedName>
        <fullName evidence="2">Uncharacterized protein</fullName>
    </submittedName>
</protein>
<dbReference type="Proteomes" id="UP001527202">
    <property type="component" value="Unassembled WGS sequence"/>
</dbReference>
<sequence length="71" mass="8563">MALNSWEKAIQLDPEWLDSRLARASLLERDQRLQEAAQEWRLVIQWLKNRGFFTDRPNAELQRIEKKINNN</sequence>
<evidence type="ECO:0000313" key="3">
    <source>
        <dbReference type="Proteomes" id="UP000288943"/>
    </source>
</evidence>
<organism evidence="2 3">
    <name type="scientific">Paenibacillus chitinolyticus</name>
    <dbReference type="NCBI Taxonomy" id="79263"/>
    <lineage>
        <taxon>Bacteria</taxon>
        <taxon>Bacillati</taxon>
        <taxon>Bacillota</taxon>
        <taxon>Bacilli</taxon>
        <taxon>Bacillales</taxon>
        <taxon>Paenibacillaceae</taxon>
        <taxon>Paenibacillus</taxon>
    </lineage>
</organism>
<evidence type="ECO:0000313" key="1">
    <source>
        <dbReference type="EMBL" id="MCY9596249.1"/>
    </source>
</evidence>
<evidence type="ECO:0000313" key="4">
    <source>
        <dbReference type="Proteomes" id="UP001527202"/>
    </source>
</evidence>
<dbReference type="AlphaFoldDB" id="A0A410WYJ5"/>
<reference evidence="1 4" key="2">
    <citation type="submission" date="2022-05" db="EMBL/GenBank/DDBJ databases">
        <title>Genome Sequencing of Bee-Associated Microbes.</title>
        <authorList>
            <person name="Dunlap C."/>
        </authorList>
    </citation>
    <scope>NUCLEOTIDE SEQUENCE [LARGE SCALE GENOMIC DNA]</scope>
    <source>
        <strain evidence="1 4">NRRL B-23120</strain>
    </source>
</reference>
<reference evidence="2 3" key="1">
    <citation type="submission" date="2018-01" db="EMBL/GenBank/DDBJ databases">
        <title>The whole genome sequencing and assembly of Paenibacillus chitinolyticus KCCM 41400 strain.</title>
        <authorList>
            <person name="Kim J.-Y."/>
            <person name="Park M.-K."/>
            <person name="Lee Y.-J."/>
            <person name="Yi H."/>
            <person name="Bahn Y.-S."/>
            <person name="Kim J.F."/>
            <person name="Lee D.-W."/>
        </authorList>
    </citation>
    <scope>NUCLEOTIDE SEQUENCE [LARGE SCALE GENOMIC DNA]</scope>
    <source>
        <strain evidence="2 3">KCCM 41400</strain>
    </source>
</reference>
<keyword evidence="4" id="KW-1185">Reference proteome</keyword>
<gene>
    <name evidence="1" type="ORF">M5X16_10735</name>
    <name evidence="2" type="ORF">PC41400_17020</name>
</gene>
<dbReference type="Proteomes" id="UP000288943">
    <property type="component" value="Chromosome"/>
</dbReference>
<dbReference type="InterPro" id="IPR011990">
    <property type="entry name" value="TPR-like_helical_dom_sf"/>
</dbReference>
<proteinExistence type="predicted"/>
<evidence type="ECO:0000313" key="2">
    <source>
        <dbReference type="EMBL" id="QAV19282.1"/>
    </source>
</evidence>
<dbReference type="RefSeq" id="WP_042226207.1">
    <property type="nucleotide sequence ID" value="NZ_CP026520.1"/>
</dbReference>
<name>A0A410WYJ5_9BACL</name>
<dbReference type="GeneID" id="95376504"/>